<accession>A0A0T9QNU9</accession>
<keyword evidence="2" id="KW-1185">Reference proteome</keyword>
<dbReference type="Gene3D" id="3.90.1720.70">
    <property type="match status" value="1"/>
</dbReference>
<protein>
    <recommendedName>
        <fullName evidence="3">Type VI secretion system (T6SS), amidase effector protein 4</fullName>
    </recommendedName>
</protein>
<evidence type="ECO:0000313" key="2">
    <source>
        <dbReference type="Proteomes" id="UP000041882"/>
    </source>
</evidence>
<dbReference type="Proteomes" id="UP000041882">
    <property type="component" value="Unassembled WGS sequence"/>
</dbReference>
<dbReference type="InterPro" id="IPR025562">
    <property type="entry name" value="Tae4"/>
</dbReference>
<dbReference type="RefSeq" id="WP_072082713.1">
    <property type="nucleotide sequence ID" value="NZ_CQAW01000020.1"/>
</dbReference>
<dbReference type="EMBL" id="CQAW01000020">
    <property type="protein sequence ID" value="CNI19209.1"/>
    <property type="molecule type" value="Genomic_DNA"/>
</dbReference>
<gene>
    <name evidence="1" type="ORF">ERS008472_03478</name>
</gene>
<dbReference type="Pfam" id="PF14113">
    <property type="entry name" value="Tae4"/>
    <property type="match status" value="1"/>
</dbReference>
<reference evidence="2" key="1">
    <citation type="submission" date="2015-03" db="EMBL/GenBank/DDBJ databases">
        <authorList>
            <consortium name="Pathogen Informatics"/>
            <person name="Murphy D."/>
        </authorList>
    </citation>
    <scope>NUCLEOTIDE SEQUENCE [LARGE SCALE GENOMIC DNA]</scope>
    <source>
        <strain evidence="2">IP6945</strain>
    </source>
</reference>
<evidence type="ECO:0000313" key="1">
    <source>
        <dbReference type="EMBL" id="CNI19209.1"/>
    </source>
</evidence>
<evidence type="ECO:0008006" key="3">
    <source>
        <dbReference type="Google" id="ProtNLM"/>
    </source>
</evidence>
<organism evidence="1 2">
    <name type="scientific">Yersinia thracica</name>
    <dbReference type="NCBI Taxonomy" id="2890319"/>
    <lineage>
        <taxon>Bacteria</taxon>
        <taxon>Pseudomonadati</taxon>
        <taxon>Pseudomonadota</taxon>
        <taxon>Gammaproteobacteria</taxon>
        <taxon>Enterobacterales</taxon>
        <taxon>Yersiniaceae</taxon>
        <taxon>Yersinia</taxon>
    </lineage>
</organism>
<sequence length="186" mass="20538">MTTITARTGNTVSTLNIKRPAWSHVYAGYPKTSGGPALEDDLSAEIIFTGVFGSTYDRIMYSNACGTRVSLALLAGGMQRVGSRKIDITVKTHAFHGKYIEPGAAKLKEFLEIKWKQPEHIIKQPKTLADVSVKLKGKKGIYIMIPKSPQKFGASGHATLWTGNRVIGDHHYISDNTFAVYLWELK</sequence>
<name>A0A0T9QNU9_9GAMM</name>
<dbReference type="AlphaFoldDB" id="A0A0T9QNU9"/>
<proteinExistence type="predicted"/>